<dbReference type="EMBL" id="JACJLU010000004">
    <property type="protein sequence ID" value="MBM6831315.1"/>
    <property type="molecule type" value="Genomic_DNA"/>
</dbReference>
<feature type="chain" id="PRO_5045638829" evidence="3">
    <location>
        <begin position="29"/>
        <end position="585"/>
    </location>
</feature>
<dbReference type="SMART" id="SM00646">
    <property type="entry name" value="Ami_3"/>
    <property type="match status" value="1"/>
</dbReference>
<dbReference type="InterPro" id="IPR002508">
    <property type="entry name" value="MurNAc-LAA_cat"/>
</dbReference>
<dbReference type="Gene3D" id="3.40.630.40">
    <property type="entry name" value="Zn-dependent exopeptidases"/>
    <property type="match status" value="1"/>
</dbReference>
<dbReference type="Pfam" id="PF01520">
    <property type="entry name" value="Amidase_3"/>
    <property type="match status" value="1"/>
</dbReference>
<gene>
    <name evidence="5" type="ORF">H5982_04225</name>
</gene>
<evidence type="ECO:0000313" key="5">
    <source>
        <dbReference type="EMBL" id="MBM6831315.1"/>
    </source>
</evidence>
<dbReference type="Pfam" id="PF07538">
    <property type="entry name" value="ChW"/>
    <property type="match status" value="1"/>
</dbReference>
<accession>A0ABS2FP27</accession>
<keyword evidence="6" id="KW-1185">Reference proteome</keyword>
<name>A0ABS2FP27_9FIRM</name>
<sequence>MNFKKKVIPIIIALMMTLNGYSGFSVYAQENQDEEGNQIVEKINNEDSSSNQITDTTGEISEEKSESDEIEDEKDSDTLNQNPDEASENNDNNSNKENLKEEDVSRIESENQEIQIGNSSLVEYFYVGSPYLTTPATQQFVLSFGAGTEGITSIKLQYQKDGGEELELDVSRQQANLYVFEKSFSESESGTYKVSGFTYVIENQIYKVNFSDLEMDIRFGVNQEYEGYGTAEGYTVDANGNEVQEESIDTQGLSEAEIDTSVVTLDGSNADQTEALVEDALQNNALPSVQSRSRSNSITTYSETNPLVICIDPGHGGNDSGTIIVNGAYEKNYNLKIAQYLKAELEQYKNVRVVMTRTGDTNPSLQQRAQIAADAGATALVSIHLNATGWGTQSTVAGAEVYYPSSNYNAATSTTGKNLAQNILNQLVGLGIQNRGIKVKYVYNTETGQPAHHPAYDYPDGSVGDYYGVIRYSKLVRVSGIIVEHCMADNWNDFNKFLSSEAKLKQLGVADATGIAKAFGLQKTPKAINYSVHCQTYGWMDIVGDGQTAGTSGQSKRLESIKINLGETGYSGGIQYRTHVQTYGW</sequence>
<dbReference type="CDD" id="cd02696">
    <property type="entry name" value="MurNAc-LAA"/>
    <property type="match status" value="1"/>
</dbReference>
<dbReference type="SUPFAM" id="SSF53187">
    <property type="entry name" value="Zn-dependent exopeptidases"/>
    <property type="match status" value="1"/>
</dbReference>
<comment type="caution">
    <text evidence="5">The sequence shown here is derived from an EMBL/GenBank/DDBJ whole genome shotgun (WGS) entry which is preliminary data.</text>
</comment>
<proteinExistence type="predicted"/>
<feature type="compositionally biased region" description="Acidic residues" evidence="2">
    <location>
        <begin position="65"/>
        <end position="75"/>
    </location>
</feature>
<dbReference type="RefSeq" id="WP_204685421.1">
    <property type="nucleotide sequence ID" value="NZ_JACJLU010000004.1"/>
</dbReference>
<dbReference type="SMART" id="SM00728">
    <property type="entry name" value="ChW"/>
    <property type="match status" value="1"/>
</dbReference>
<feature type="compositionally biased region" description="Polar residues" evidence="2">
    <location>
        <begin position="46"/>
        <end position="58"/>
    </location>
</feature>
<keyword evidence="3" id="KW-0732">Signal</keyword>
<evidence type="ECO:0000313" key="6">
    <source>
        <dbReference type="Proteomes" id="UP000775500"/>
    </source>
</evidence>
<dbReference type="InterPro" id="IPR050695">
    <property type="entry name" value="N-acetylmuramoyl_amidase_3"/>
</dbReference>
<feature type="region of interest" description="Disordered" evidence="2">
    <location>
        <begin position="37"/>
        <end position="111"/>
    </location>
</feature>
<dbReference type="PANTHER" id="PTHR30404:SF0">
    <property type="entry name" value="N-ACETYLMURAMOYL-L-ALANINE AMIDASE AMIC"/>
    <property type="match status" value="1"/>
</dbReference>
<dbReference type="PANTHER" id="PTHR30404">
    <property type="entry name" value="N-ACETYLMURAMOYL-L-ALANINE AMIDASE"/>
    <property type="match status" value="1"/>
</dbReference>
<feature type="domain" description="MurNAc-LAA" evidence="4">
    <location>
        <begin position="369"/>
        <end position="516"/>
    </location>
</feature>
<feature type="compositionally biased region" description="Basic and acidic residues" evidence="2">
    <location>
        <begin position="97"/>
        <end position="109"/>
    </location>
</feature>
<reference evidence="5 6" key="1">
    <citation type="journal article" date="2021" name="Sci. Rep.">
        <title>The distribution of antibiotic resistance genes in chicken gut microbiota commensals.</title>
        <authorList>
            <person name="Juricova H."/>
            <person name="Matiasovicova J."/>
            <person name="Kubasova T."/>
            <person name="Cejkova D."/>
            <person name="Rychlik I."/>
        </authorList>
    </citation>
    <scope>NUCLEOTIDE SEQUENCE [LARGE SCALE GENOMIC DNA]</scope>
    <source>
        <strain evidence="5 6">An423</strain>
    </source>
</reference>
<evidence type="ECO:0000259" key="4">
    <source>
        <dbReference type="SMART" id="SM00646"/>
    </source>
</evidence>
<keyword evidence="1" id="KW-0378">Hydrolase</keyword>
<organism evidence="5 6">
    <name type="scientific">Faecalicoccus acidiformans</name>
    <dbReference type="NCBI Taxonomy" id="915173"/>
    <lineage>
        <taxon>Bacteria</taxon>
        <taxon>Bacillati</taxon>
        <taxon>Bacillota</taxon>
        <taxon>Erysipelotrichia</taxon>
        <taxon>Erysipelotrichales</taxon>
        <taxon>Erysipelotrichaceae</taxon>
        <taxon>Faecalicoccus</taxon>
    </lineage>
</organism>
<dbReference type="InterPro" id="IPR006637">
    <property type="entry name" value="ChW"/>
</dbReference>
<dbReference type="Proteomes" id="UP000775500">
    <property type="component" value="Unassembled WGS sequence"/>
</dbReference>
<protein>
    <submittedName>
        <fullName evidence="5">N-acetylmuramoyl-L-alanine amidase</fullName>
    </submittedName>
</protein>
<evidence type="ECO:0000256" key="1">
    <source>
        <dbReference type="ARBA" id="ARBA00022801"/>
    </source>
</evidence>
<evidence type="ECO:0000256" key="3">
    <source>
        <dbReference type="SAM" id="SignalP"/>
    </source>
</evidence>
<feature type="signal peptide" evidence="3">
    <location>
        <begin position="1"/>
        <end position="28"/>
    </location>
</feature>
<evidence type="ECO:0000256" key="2">
    <source>
        <dbReference type="SAM" id="MobiDB-lite"/>
    </source>
</evidence>
<feature type="non-terminal residue" evidence="5">
    <location>
        <position position="585"/>
    </location>
</feature>